<dbReference type="PANTHER" id="PTHR30482:SF17">
    <property type="entry name" value="ABC TRANSPORTER ATP-BINDING PROTEIN"/>
    <property type="match status" value="1"/>
</dbReference>
<dbReference type="RefSeq" id="WP_009564065.1">
    <property type="nucleotide sequence ID" value="NZ_BJXO01000018.1"/>
</dbReference>
<gene>
    <name evidence="7" type="ORF">D1114_11490</name>
</gene>
<feature type="transmembrane region" description="Helical" evidence="6">
    <location>
        <begin position="302"/>
        <end position="323"/>
    </location>
</feature>
<dbReference type="Pfam" id="PF02653">
    <property type="entry name" value="BPD_transp_2"/>
    <property type="match status" value="1"/>
</dbReference>
<proteinExistence type="predicted"/>
<feature type="transmembrane region" description="Helical" evidence="6">
    <location>
        <begin position="127"/>
        <end position="149"/>
    </location>
</feature>
<reference evidence="7 8" key="1">
    <citation type="submission" date="2018-08" db="EMBL/GenBank/DDBJ databases">
        <title>Draft genome sequence of Rhodobacter sphaeroides FY.</title>
        <authorList>
            <person name="Rayyan A."/>
            <person name="Meyer T.E."/>
            <person name="Kyndt J.A."/>
        </authorList>
    </citation>
    <scope>NUCLEOTIDE SEQUENCE [LARGE SCALE GENOMIC DNA]</scope>
    <source>
        <strain evidence="7 8">FY</strain>
    </source>
</reference>
<feature type="transmembrane region" description="Helical" evidence="6">
    <location>
        <begin position="45"/>
        <end position="64"/>
    </location>
</feature>
<keyword evidence="3 6" id="KW-0812">Transmembrane</keyword>
<accession>A0AAX1UL69</accession>
<dbReference type="GO" id="GO:0015658">
    <property type="term" value="F:branched-chain amino acid transmembrane transporter activity"/>
    <property type="evidence" value="ECO:0007669"/>
    <property type="project" value="InterPro"/>
</dbReference>
<organism evidence="7 8">
    <name type="scientific">Cereibacter sphaeroides</name>
    <name type="common">Rhodobacter sphaeroides</name>
    <dbReference type="NCBI Taxonomy" id="1063"/>
    <lineage>
        <taxon>Bacteria</taxon>
        <taxon>Pseudomonadati</taxon>
        <taxon>Pseudomonadota</taxon>
        <taxon>Alphaproteobacteria</taxon>
        <taxon>Rhodobacterales</taxon>
        <taxon>Paracoccaceae</taxon>
        <taxon>Cereibacter</taxon>
    </lineage>
</organism>
<comment type="caution">
    <text evidence="7">The sequence shown here is derived from an EMBL/GenBank/DDBJ whole genome shotgun (WGS) entry which is preliminary data.</text>
</comment>
<keyword evidence="5 6" id="KW-0472">Membrane</keyword>
<sequence>MSEASLASAEGRRSGTETRLGLLCLAVLVVLLFLAPGLVNPGILFVIGMTLIQAVFALSWNLLFGFTGLASFGHAGFFAIGAYFTGAALRYDFHLPFLAVLAVAGLLGALVALAIGVVALKRLTGIFLAVLTVALTEAMAKIIGFSPALGEQDGLGNIPRPVIEMGLFQIDLTHGDDYYRFLVVATVLIVAALWWVVHSRLGRTFRAIREDADRARFVGIDVARYRVISFMISGGTAALAGALSAPLTRIVTLDQVNWLASTQPILNSLLGGFTSFWGPIVGSAAFSTINYFTRGFPGLSEIMVGGILVVVILVAPTGILGLLGKLRRSALGKGGRK</sequence>
<evidence type="ECO:0000256" key="1">
    <source>
        <dbReference type="ARBA" id="ARBA00004651"/>
    </source>
</evidence>
<protein>
    <submittedName>
        <fullName evidence="7">Branched-chain amino acid ABC transporter permease</fullName>
    </submittedName>
</protein>
<dbReference type="InterPro" id="IPR043428">
    <property type="entry name" value="LivM-like"/>
</dbReference>
<dbReference type="GeneID" id="67449698"/>
<feature type="transmembrane region" description="Helical" evidence="6">
    <location>
        <begin position="20"/>
        <end position="39"/>
    </location>
</feature>
<evidence type="ECO:0000256" key="5">
    <source>
        <dbReference type="ARBA" id="ARBA00023136"/>
    </source>
</evidence>
<comment type="subcellular location">
    <subcellularLocation>
        <location evidence="1">Cell membrane</location>
        <topology evidence="1">Multi-pass membrane protein</topology>
    </subcellularLocation>
</comment>
<dbReference type="PANTHER" id="PTHR30482">
    <property type="entry name" value="HIGH-AFFINITY BRANCHED-CHAIN AMINO ACID TRANSPORT SYSTEM PERMEASE"/>
    <property type="match status" value="1"/>
</dbReference>
<feature type="transmembrane region" description="Helical" evidence="6">
    <location>
        <begin position="178"/>
        <end position="197"/>
    </location>
</feature>
<dbReference type="EMBL" id="QWGP01000011">
    <property type="protein sequence ID" value="RHZ94685.1"/>
    <property type="molecule type" value="Genomic_DNA"/>
</dbReference>
<feature type="transmembrane region" description="Helical" evidence="6">
    <location>
        <begin position="71"/>
        <end position="91"/>
    </location>
</feature>
<evidence type="ECO:0000256" key="6">
    <source>
        <dbReference type="SAM" id="Phobius"/>
    </source>
</evidence>
<evidence type="ECO:0000256" key="4">
    <source>
        <dbReference type="ARBA" id="ARBA00022989"/>
    </source>
</evidence>
<evidence type="ECO:0000256" key="3">
    <source>
        <dbReference type="ARBA" id="ARBA00022692"/>
    </source>
</evidence>
<dbReference type="InterPro" id="IPR001851">
    <property type="entry name" value="ABC_transp_permease"/>
</dbReference>
<evidence type="ECO:0000256" key="2">
    <source>
        <dbReference type="ARBA" id="ARBA00022475"/>
    </source>
</evidence>
<dbReference type="Proteomes" id="UP000266305">
    <property type="component" value="Unassembled WGS sequence"/>
</dbReference>
<feature type="transmembrane region" description="Helical" evidence="6">
    <location>
        <begin position="269"/>
        <end position="290"/>
    </location>
</feature>
<keyword evidence="4 6" id="KW-1133">Transmembrane helix</keyword>
<evidence type="ECO:0000313" key="7">
    <source>
        <dbReference type="EMBL" id="RHZ94685.1"/>
    </source>
</evidence>
<dbReference type="GO" id="GO:0005886">
    <property type="term" value="C:plasma membrane"/>
    <property type="evidence" value="ECO:0007669"/>
    <property type="project" value="UniProtKB-SubCell"/>
</dbReference>
<dbReference type="AlphaFoldDB" id="A0AAX1UL69"/>
<name>A0AAX1UL69_CERSP</name>
<evidence type="ECO:0000313" key="8">
    <source>
        <dbReference type="Proteomes" id="UP000266305"/>
    </source>
</evidence>
<keyword evidence="2" id="KW-1003">Cell membrane</keyword>
<feature type="transmembrane region" description="Helical" evidence="6">
    <location>
        <begin position="97"/>
        <end position="120"/>
    </location>
</feature>
<dbReference type="CDD" id="cd06581">
    <property type="entry name" value="TM_PBP1_LivM_like"/>
    <property type="match status" value="1"/>
</dbReference>